<dbReference type="InterPro" id="IPR036084">
    <property type="entry name" value="Ser_inhib-like_sf"/>
</dbReference>
<dbReference type="Pfam" id="PF19028">
    <property type="entry name" value="TSP1_spondin"/>
    <property type="match status" value="1"/>
</dbReference>
<evidence type="ECO:0000256" key="4">
    <source>
        <dbReference type="SAM" id="MobiDB-lite"/>
    </source>
</evidence>
<dbReference type="AlphaFoldDB" id="A0A3S5C592"/>
<dbReference type="SUPFAM" id="SSF82895">
    <property type="entry name" value="TSP-1 type 1 repeat"/>
    <property type="match status" value="1"/>
</dbReference>
<keyword evidence="2" id="KW-1015">Disulfide bond</keyword>
<evidence type="ECO:0000256" key="3">
    <source>
        <dbReference type="ARBA" id="ARBA00023180"/>
    </source>
</evidence>
<gene>
    <name evidence="6" type="ORF">PXEA_LOCUS29682</name>
</gene>
<protein>
    <recommendedName>
        <fullName evidence="5">Spondin-like TSP1 domain-containing protein</fullName>
    </recommendedName>
</protein>
<dbReference type="OrthoDB" id="446173at2759"/>
<comment type="caution">
    <text evidence="6">The sequence shown here is derived from an EMBL/GenBank/DDBJ whole genome shotgun (WGS) entry which is preliminary data.</text>
</comment>
<dbReference type="InterPro" id="IPR036383">
    <property type="entry name" value="TSP1_rpt_sf"/>
</dbReference>
<feature type="domain" description="Spondin-like TSP1" evidence="5">
    <location>
        <begin position="12"/>
        <end position="65"/>
    </location>
</feature>
<evidence type="ECO:0000259" key="5">
    <source>
        <dbReference type="Pfam" id="PF19028"/>
    </source>
</evidence>
<sequence>MLTVPWLPPVDCRTSEWSDWSPCNGTCGSETQTRYRRVVQQPFGTDALGCPSQLSESRSCARSECVCQAPFAWSSCANACPTDCRHLPMARLVNTHDDIYQAADVTELAPSGPLEAVANSYLGCYQSPGECLPGCRCPEAWLLQNGVCVPLAECQCRLPKPAAQATSGSPATRELEHAIAALFDEVMHHSTKAMLPTNQSTLNEGANETGQSTSSKYAWGAHADEPGNKTGGEEMAFMEPNQEMEVGCMLFVCKFGVISYTKKTNCSGNYT</sequence>
<dbReference type="PROSITE" id="PS50092">
    <property type="entry name" value="TSP1"/>
    <property type="match status" value="1"/>
</dbReference>
<keyword evidence="3" id="KW-0325">Glycoprotein</keyword>
<feature type="compositionally biased region" description="Polar residues" evidence="4">
    <location>
        <begin position="200"/>
        <end position="216"/>
    </location>
</feature>
<dbReference type="SUPFAM" id="SSF57567">
    <property type="entry name" value="Serine protease inhibitors"/>
    <property type="match status" value="1"/>
</dbReference>
<evidence type="ECO:0000256" key="1">
    <source>
        <dbReference type="ARBA" id="ARBA00022729"/>
    </source>
</evidence>
<dbReference type="Gene3D" id="2.10.25.10">
    <property type="entry name" value="Laminin"/>
    <property type="match status" value="1"/>
</dbReference>
<dbReference type="EMBL" id="CAAALY010251745">
    <property type="protein sequence ID" value="VEL36242.1"/>
    <property type="molecule type" value="Genomic_DNA"/>
</dbReference>
<feature type="region of interest" description="Disordered" evidence="4">
    <location>
        <begin position="200"/>
        <end position="229"/>
    </location>
</feature>
<dbReference type="InterPro" id="IPR044004">
    <property type="entry name" value="TSP1_spondin_dom"/>
</dbReference>
<evidence type="ECO:0000256" key="2">
    <source>
        <dbReference type="ARBA" id="ARBA00023157"/>
    </source>
</evidence>
<reference evidence="6" key="1">
    <citation type="submission" date="2018-11" db="EMBL/GenBank/DDBJ databases">
        <authorList>
            <consortium name="Pathogen Informatics"/>
        </authorList>
    </citation>
    <scope>NUCLEOTIDE SEQUENCE</scope>
</reference>
<proteinExistence type="predicted"/>
<accession>A0A3S5C592</accession>
<dbReference type="Proteomes" id="UP000784294">
    <property type="component" value="Unassembled WGS sequence"/>
</dbReference>
<dbReference type="SMART" id="SM00209">
    <property type="entry name" value="TSP1"/>
    <property type="match status" value="1"/>
</dbReference>
<evidence type="ECO:0000313" key="7">
    <source>
        <dbReference type="Proteomes" id="UP000784294"/>
    </source>
</evidence>
<dbReference type="InterPro" id="IPR000884">
    <property type="entry name" value="TSP1_rpt"/>
</dbReference>
<keyword evidence="1" id="KW-0732">Signal</keyword>
<keyword evidence="7" id="KW-1185">Reference proteome</keyword>
<dbReference type="Gene3D" id="2.20.100.10">
    <property type="entry name" value="Thrombospondin type-1 (TSP1) repeat"/>
    <property type="match status" value="1"/>
</dbReference>
<evidence type="ECO:0000313" key="6">
    <source>
        <dbReference type="EMBL" id="VEL36242.1"/>
    </source>
</evidence>
<organism evidence="6 7">
    <name type="scientific">Protopolystoma xenopodis</name>
    <dbReference type="NCBI Taxonomy" id="117903"/>
    <lineage>
        <taxon>Eukaryota</taxon>
        <taxon>Metazoa</taxon>
        <taxon>Spiralia</taxon>
        <taxon>Lophotrochozoa</taxon>
        <taxon>Platyhelminthes</taxon>
        <taxon>Monogenea</taxon>
        <taxon>Polyopisthocotylea</taxon>
        <taxon>Polystomatidea</taxon>
        <taxon>Polystomatidae</taxon>
        <taxon>Protopolystoma</taxon>
    </lineage>
</organism>
<name>A0A3S5C592_9PLAT</name>